<evidence type="ECO:0000313" key="1">
    <source>
        <dbReference type="EMBL" id="MBC1936706.1"/>
    </source>
</evidence>
<dbReference type="EMBL" id="JAARWN010000009">
    <property type="protein sequence ID" value="MBC1936706.1"/>
    <property type="molecule type" value="Genomic_DNA"/>
</dbReference>
<reference evidence="1 2" key="1">
    <citation type="submission" date="2020-03" db="EMBL/GenBank/DDBJ databases">
        <title>Soil Listeria distribution.</title>
        <authorList>
            <person name="Liao J."/>
            <person name="Wiedmann M."/>
        </authorList>
    </citation>
    <scope>NUCLEOTIDE SEQUENCE [LARGE SCALE GENOMIC DNA]</scope>
    <source>
        <strain evidence="1 2">FSL L7-0741</strain>
    </source>
</reference>
<comment type="caution">
    <text evidence="1">The sequence shown here is derived from an EMBL/GenBank/DDBJ whole genome shotgun (WGS) entry which is preliminary data.</text>
</comment>
<dbReference type="NCBIfam" id="NF045502">
    <property type="entry name" value="variant_rSAM"/>
    <property type="match status" value="1"/>
</dbReference>
<dbReference type="Gene3D" id="3.20.20.70">
    <property type="entry name" value="Aldolase class I"/>
    <property type="match status" value="1"/>
</dbReference>
<protein>
    <submittedName>
        <fullName evidence="1">Biotin synthase</fullName>
    </submittedName>
</protein>
<evidence type="ECO:0000313" key="2">
    <source>
        <dbReference type="Proteomes" id="UP000535908"/>
    </source>
</evidence>
<dbReference type="InterPro" id="IPR013785">
    <property type="entry name" value="Aldolase_TIM"/>
</dbReference>
<dbReference type="RefSeq" id="WP_185526226.1">
    <property type="nucleotide sequence ID" value="NZ_JAARWN010000009.1"/>
</dbReference>
<sequence length="384" mass="43592">MSNKTENINLKEINRIKVEILANGINYDDAFIVQYNQDETTLQKRRAYGNSDEVIRSNVKVPQEIVLPGNIVVATNQRSSSSWNLDYKDGKYIVHDNETVLNVNFPVQPKFYDYYNSEKVKLDQLITLYGGSTLGVFSPGTCYFWGKKLECKFCSLQPTRAQLSNHKIFIEPDKVVEATQLALTDKTNEIKHFLLNGGTISDYDKGFKKHLAILEAVNNSGILNEVPMHLISMPPKDLTLFKELARLEATIAMDIEVFDPELFNDICPGKSKDYGRENFIHALTVAVDYMGEGNVYCGFVAGLEPIDSFIEGLYFMADKGVVPAVNIFHNDPESQFKNHSRPSIEYINEVGKHMAIIYKKYNYKPFLEGSGRNAVDTEAYRQLF</sequence>
<accession>A0A7X0Y475</accession>
<dbReference type="InterPro" id="IPR058240">
    <property type="entry name" value="rSAM_sf"/>
</dbReference>
<dbReference type="SUPFAM" id="SSF102114">
    <property type="entry name" value="Radical SAM enzymes"/>
    <property type="match status" value="1"/>
</dbReference>
<dbReference type="AlphaFoldDB" id="A0A7X0Y475"/>
<organism evidence="1 2">
    <name type="scientific">Listeria grandensis</name>
    <dbReference type="NCBI Taxonomy" id="1494963"/>
    <lineage>
        <taxon>Bacteria</taxon>
        <taxon>Bacillati</taxon>
        <taxon>Bacillota</taxon>
        <taxon>Bacilli</taxon>
        <taxon>Bacillales</taxon>
        <taxon>Listeriaceae</taxon>
        <taxon>Listeria</taxon>
    </lineage>
</organism>
<proteinExistence type="predicted"/>
<gene>
    <name evidence="1" type="ORF">HCA69_10035</name>
</gene>
<dbReference type="Proteomes" id="UP000535908">
    <property type="component" value="Unassembled WGS sequence"/>
</dbReference>
<name>A0A7X0Y475_9LIST</name>